<keyword evidence="10" id="KW-1185">Reference proteome</keyword>
<evidence type="ECO:0000259" key="8">
    <source>
        <dbReference type="PROSITE" id="PS50850"/>
    </source>
</evidence>
<evidence type="ECO:0000313" key="9">
    <source>
        <dbReference type="EMBL" id="MDQ0225465.1"/>
    </source>
</evidence>
<dbReference type="Gene3D" id="1.20.1250.20">
    <property type="entry name" value="MFS general substrate transporter like domains"/>
    <property type="match status" value="1"/>
</dbReference>
<feature type="transmembrane region" description="Helical" evidence="7">
    <location>
        <begin position="205"/>
        <end position="227"/>
    </location>
</feature>
<dbReference type="InterPro" id="IPR050189">
    <property type="entry name" value="MFS_Efflux_Transporters"/>
</dbReference>
<keyword evidence="2" id="KW-0813">Transport</keyword>
<keyword evidence="6 7" id="KW-0472">Membrane</keyword>
<feature type="transmembrane region" description="Helical" evidence="7">
    <location>
        <begin position="131"/>
        <end position="153"/>
    </location>
</feature>
<dbReference type="PROSITE" id="PS50850">
    <property type="entry name" value="MFS"/>
    <property type="match status" value="1"/>
</dbReference>
<dbReference type="InterPro" id="IPR001958">
    <property type="entry name" value="Tet-R_TetA/multi-R_MdtG-like"/>
</dbReference>
<dbReference type="PANTHER" id="PTHR43124">
    <property type="entry name" value="PURINE EFFLUX PUMP PBUE"/>
    <property type="match status" value="1"/>
</dbReference>
<feature type="transmembrane region" description="Helical" evidence="7">
    <location>
        <begin position="242"/>
        <end position="261"/>
    </location>
</feature>
<feature type="transmembrane region" description="Helical" evidence="7">
    <location>
        <begin position="40"/>
        <end position="61"/>
    </location>
</feature>
<evidence type="ECO:0000256" key="2">
    <source>
        <dbReference type="ARBA" id="ARBA00022448"/>
    </source>
</evidence>
<dbReference type="InterPro" id="IPR011701">
    <property type="entry name" value="MFS"/>
</dbReference>
<feature type="transmembrane region" description="Helical" evidence="7">
    <location>
        <begin position="297"/>
        <end position="316"/>
    </location>
</feature>
<feature type="transmembrane region" description="Helical" evidence="7">
    <location>
        <begin position="9"/>
        <end position="28"/>
    </location>
</feature>
<dbReference type="RefSeq" id="WP_174879730.1">
    <property type="nucleotide sequence ID" value="NZ_CADEPK010000051.1"/>
</dbReference>
<evidence type="ECO:0000256" key="1">
    <source>
        <dbReference type="ARBA" id="ARBA00004651"/>
    </source>
</evidence>
<feature type="transmembrane region" description="Helical" evidence="7">
    <location>
        <begin position="97"/>
        <end position="119"/>
    </location>
</feature>
<keyword evidence="4 7" id="KW-0812">Transmembrane</keyword>
<comment type="caution">
    <text evidence="9">The sequence shown here is derived from an EMBL/GenBank/DDBJ whole genome shotgun (WGS) entry which is preliminary data.</text>
</comment>
<keyword evidence="3" id="KW-1003">Cell membrane</keyword>
<protein>
    <submittedName>
        <fullName evidence="9">MFS family arabinose efflux permease</fullName>
    </submittedName>
</protein>
<keyword evidence="5 7" id="KW-1133">Transmembrane helix</keyword>
<evidence type="ECO:0000256" key="5">
    <source>
        <dbReference type="ARBA" id="ARBA00022989"/>
    </source>
</evidence>
<dbReference type="InterPro" id="IPR020846">
    <property type="entry name" value="MFS_dom"/>
</dbReference>
<organism evidence="9 10">
    <name type="scientific">Metabacillus niabensis</name>
    <dbReference type="NCBI Taxonomy" id="324854"/>
    <lineage>
        <taxon>Bacteria</taxon>
        <taxon>Bacillati</taxon>
        <taxon>Bacillota</taxon>
        <taxon>Bacilli</taxon>
        <taxon>Bacillales</taxon>
        <taxon>Bacillaceae</taxon>
        <taxon>Metabacillus</taxon>
    </lineage>
</organism>
<dbReference type="InterPro" id="IPR036259">
    <property type="entry name" value="MFS_trans_sf"/>
</dbReference>
<evidence type="ECO:0000256" key="4">
    <source>
        <dbReference type="ARBA" id="ARBA00022692"/>
    </source>
</evidence>
<evidence type="ECO:0000313" key="10">
    <source>
        <dbReference type="Proteomes" id="UP001232245"/>
    </source>
</evidence>
<accession>A0ABT9Z0B3</accession>
<feature type="transmembrane region" description="Helical" evidence="7">
    <location>
        <begin position="273"/>
        <end position="291"/>
    </location>
</feature>
<evidence type="ECO:0000256" key="3">
    <source>
        <dbReference type="ARBA" id="ARBA00022475"/>
    </source>
</evidence>
<dbReference type="Pfam" id="PF07690">
    <property type="entry name" value="MFS_1"/>
    <property type="match status" value="1"/>
</dbReference>
<dbReference type="PANTHER" id="PTHR43124:SF3">
    <property type="entry name" value="CHLORAMPHENICOL EFFLUX PUMP RV0191"/>
    <property type="match status" value="1"/>
</dbReference>
<dbReference type="EMBL" id="JAUSTZ010000003">
    <property type="protein sequence ID" value="MDQ0225465.1"/>
    <property type="molecule type" value="Genomic_DNA"/>
</dbReference>
<proteinExistence type="predicted"/>
<dbReference type="SUPFAM" id="SSF103473">
    <property type="entry name" value="MFS general substrate transporter"/>
    <property type="match status" value="1"/>
</dbReference>
<feature type="transmembrane region" description="Helical" evidence="7">
    <location>
        <begin position="159"/>
        <end position="180"/>
    </location>
</feature>
<dbReference type="Proteomes" id="UP001232245">
    <property type="component" value="Unassembled WGS sequence"/>
</dbReference>
<reference evidence="9 10" key="1">
    <citation type="submission" date="2023-07" db="EMBL/GenBank/DDBJ databases">
        <title>Genomic Encyclopedia of Type Strains, Phase IV (KMG-IV): sequencing the most valuable type-strain genomes for metagenomic binning, comparative biology and taxonomic classification.</title>
        <authorList>
            <person name="Goeker M."/>
        </authorList>
    </citation>
    <scope>NUCLEOTIDE SEQUENCE [LARGE SCALE GENOMIC DNA]</scope>
    <source>
        <strain evidence="9 10">DSM 17723</strain>
    </source>
</reference>
<name>A0ABT9Z0B3_9BACI</name>
<gene>
    <name evidence="9" type="ORF">J2S02_001809</name>
</gene>
<feature type="transmembrane region" description="Helical" evidence="7">
    <location>
        <begin position="337"/>
        <end position="357"/>
    </location>
</feature>
<comment type="subcellular location">
    <subcellularLocation>
        <location evidence="1">Cell membrane</location>
        <topology evidence="1">Multi-pass membrane protein</topology>
    </subcellularLocation>
</comment>
<feature type="transmembrane region" description="Helical" evidence="7">
    <location>
        <begin position="73"/>
        <end position="91"/>
    </location>
</feature>
<evidence type="ECO:0000256" key="7">
    <source>
        <dbReference type="SAM" id="Phobius"/>
    </source>
</evidence>
<sequence length="401" mass="45015">MERKQSTKYLFIIISFLLWFPHFIYVPILSPYMESIGGQYSFIGIVLSSYGLLQLLCRLPIGIISDLVKYRKPFIIFGMFSSFLSCLIYLLTENLWMIFLARSLAGLSASSWVVFTVLFPTFYDDKHVHKAMGTISFIVVLAQLLGMSFSGYLVDEWGWRAPFIIGSIFSLVGMILSFFITEYKNAITMEAFSLKDAIAIIKEPSLLKVSVLSILAHSMIFSTVFGFTSNYALSIGFSTSEITWNVIVFMIPHAIATLFMGRILIPRIGEWRALQLAFLYAAPTTFIIPFIESKGIFLVVQGVKGFFLGIIFPLLLGLAIEKIAKEKRATAMGAYQAIYAIGICLGPLCTGIVNSLFSMKVGFYFVGCLGLIATYLVWQWSPSKRMVYSKEFISSRTESKS</sequence>
<feature type="transmembrane region" description="Helical" evidence="7">
    <location>
        <begin position="363"/>
        <end position="380"/>
    </location>
</feature>
<feature type="domain" description="Major facilitator superfamily (MFS) profile" evidence="8">
    <location>
        <begin position="7"/>
        <end position="385"/>
    </location>
</feature>
<dbReference type="PRINTS" id="PR01035">
    <property type="entry name" value="TCRTETA"/>
</dbReference>
<evidence type="ECO:0000256" key="6">
    <source>
        <dbReference type="ARBA" id="ARBA00023136"/>
    </source>
</evidence>